<feature type="compositionally biased region" description="Low complexity" evidence="1">
    <location>
        <begin position="373"/>
        <end position="382"/>
    </location>
</feature>
<reference evidence="2 3" key="1">
    <citation type="journal article" date="2013" name="PLoS Genet.">
        <title>The genome and development-dependent transcriptomes of Pyronema confluens: a window into fungal evolution.</title>
        <authorList>
            <person name="Traeger S."/>
            <person name="Altegoer F."/>
            <person name="Freitag M."/>
            <person name="Gabaldon T."/>
            <person name="Kempken F."/>
            <person name="Kumar A."/>
            <person name="Marcet-Houben M."/>
            <person name="Poggeler S."/>
            <person name="Stajich J.E."/>
            <person name="Nowrousian M."/>
        </authorList>
    </citation>
    <scope>NUCLEOTIDE SEQUENCE [LARGE SCALE GENOMIC DNA]</scope>
    <source>
        <strain evidence="3">CBS 100304</strain>
        <tissue evidence="2">Vegetative mycelium</tissue>
    </source>
</reference>
<feature type="region of interest" description="Disordered" evidence="1">
    <location>
        <begin position="95"/>
        <end position="114"/>
    </location>
</feature>
<feature type="region of interest" description="Disordered" evidence="1">
    <location>
        <begin position="350"/>
        <end position="498"/>
    </location>
</feature>
<feature type="compositionally biased region" description="Pro residues" evidence="1">
    <location>
        <begin position="127"/>
        <end position="136"/>
    </location>
</feature>
<dbReference type="AlphaFoldDB" id="U4LJ78"/>
<sequence length="556" mass="59376">MYADINIRDKTSSNSFLATPVYTIAAGPRRKEFLVHSGLLFADSDSLQELVTAQWKSSRDRTIEWEQFEEDTVTRYVQWLYTKEYQVPAPKPALVKSRRASGVDTVTGRQRSSSKVFAEAIRNSFAPSPPTTPSPPSSVLSDPASSNSHSSDSAPSPHSAHLPANDSVPAHVYAPLYIPDIPAPTAPATPIDPSTPLDYEEPFLAHAKLYVLAQYTGTTSLKIQCNSRLASLLDEIRWIERSSAVAENFVKLARFVYHHTQSPSNKEESMRLVISSFAAFNFESLDCSSMMSLMGEGGDFVTDVVKKVMKGMRKQSISSASGNANPHPAPVQAPVKISAASKKTLLEAMKHKPMPSSSAQSTVGIPYDDDKGSVVGRVRSSSINTVRTTTSTPHLKATPSLRQKPPTIPTSALASIPGSRSASPMPQTPTKVSSKMPLKPASSTPMAPRVASSTVGSPGPRLASSASSTVGASPLLRRSTRGTVEALKAAPSPGLERKGSIARISTAPSLERKGSIARIATTSSPALERKGSIARIATTSTLERRPSAARLSFGGQ</sequence>
<dbReference type="InterPro" id="IPR011333">
    <property type="entry name" value="SKP1/BTB/POZ_sf"/>
</dbReference>
<evidence type="ECO:0000313" key="3">
    <source>
        <dbReference type="Proteomes" id="UP000018144"/>
    </source>
</evidence>
<keyword evidence="3" id="KW-1185">Reference proteome</keyword>
<evidence type="ECO:0000313" key="2">
    <source>
        <dbReference type="EMBL" id="CCX32003.1"/>
    </source>
</evidence>
<dbReference type="Proteomes" id="UP000018144">
    <property type="component" value="Unassembled WGS sequence"/>
</dbReference>
<feature type="compositionally biased region" description="Polar residues" evidence="1">
    <location>
        <begin position="441"/>
        <end position="456"/>
    </location>
</feature>
<evidence type="ECO:0008006" key="4">
    <source>
        <dbReference type="Google" id="ProtNLM"/>
    </source>
</evidence>
<accession>U4LJ78</accession>
<proteinExistence type="predicted"/>
<gene>
    <name evidence="2" type="ORF">PCON_12098</name>
</gene>
<dbReference type="Gene3D" id="3.30.710.10">
    <property type="entry name" value="Potassium Channel Kv1.1, Chain A"/>
    <property type="match status" value="1"/>
</dbReference>
<dbReference type="EMBL" id="HF935718">
    <property type="protein sequence ID" value="CCX32003.1"/>
    <property type="molecule type" value="Genomic_DNA"/>
</dbReference>
<organism evidence="2 3">
    <name type="scientific">Pyronema omphalodes (strain CBS 100304)</name>
    <name type="common">Pyronema confluens</name>
    <dbReference type="NCBI Taxonomy" id="1076935"/>
    <lineage>
        <taxon>Eukaryota</taxon>
        <taxon>Fungi</taxon>
        <taxon>Dikarya</taxon>
        <taxon>Ascomycota</taxon>
        <taxon>Pezizomycotina</taxon>
        <taxon>Pezizomycetes</taxon>
        <taxon>Pezizales</taxon>
        <taxon>Pyronemataceae</taxon>
        <taxon>Pyronema</taxon>
    </lineage>
</organism>
<evidence type="ECO:0000256" key="1">
    <source>
        <dbReference type="SAM" id="MobiDB-lite"/>
    </source>
</evidence>
<dbReference type="PANTHER" id="PTHR47843">
    <property type="entry name" value="BTB DOMAIN-CONTAINING PROTEIN-RELATED"/>
    <property type="match status" value="1"/>
</dbReference>
<feature type="compositionally biased region" description="Polar residues" evidence="1">
    <location>
        <begin position="409"/>
        <end position="433"/>
    </location>
</feature>
<protein>
    <recommendedName>
        <fullName evidence="4">BTB domain-containing protein</fullName>
    </recommendedName>
</protein>
<feature type="region of interest" description="Disordered" evidence="1">
    <location>
        <begin position="124"/>
        <end position="165"/>
    </location>
</feature>
<feature type="compositionally biased region" description="Polar residues" evidence="1">
    <location>
        <begin position="383"/>
        <end position="393"/>
    </location>
</feature>
<dbReference type="STRING" id="1076935.U4LJ78"/>
<dbReference type="OrthoDB" id="9997739at2759"/>
<feature type="region of interest" description="Disordered" evidence="1">
    <location>
        <begin position="537"/>
        <end position="556"/>
    </location>
</feature>
<dbReference type="PANTHER" id="PTHR47843:SF2">
    <property type="entry name" value="BTB DOMAIN-CONTAINING PROTEIN"/>
    <property type="match status" value="1"/>
</dbReference>
<feature type="compositionally biased region" description="Low complexity" evidence="1">
    <location>
        <begin position="137"/>
        <end position="165"/>
    </location>
</feature>
<name>U4LJ78_PYROM</name>